<evidence type="ECO:0000313" key="1">
    <source>
        <dbReference type="EnsemblPlants" id="Kaladp0057s0148.1.v1.1.CDS.1"/>
    </source>
</evidence>
<reference evidence="1" key="1">
    <citation type="submission" date="2021-01" db="UniProtKB">
        <authorList>
            <consortium name="EnsemblPlants"/>
        </authorList>
    </citation>
    <scope>IDENTIFICATION</scope>
</reference>
<name>A0A7N0U8C7_KALFE</name>
<sequence>MNKTFTRRWKSFYCFLTISNKRYTLELSLELRPLGCSRKPTANTLHSLVRWMRDDKQGQVMLRSSANSWVR</sequence>
<dbReference type="EnsemblPlants" id="Kaladp0057s0148.1.v1.1">
    <property type="protein sequence ID" value="Kaladp0057s0148.1.v1.1.CDS.1"/>
    <property type="gene ID" value="Kaladp0057s0148.v1.1"/>
</dbReference>
<dbReference type="Proteomes" id="UP000594263">
    <property type="component" value="Unplaced"/>
</dbReference>
<proteinExistence type="predicted"/>
<accession>A0A7N0U8C7</accession>
<keyword evidence="2" id="KW-1185">Reference proteome</keyword>
<dbReference type="Gramene" id="Kaladp0057s0148.1.v1.1">
    <property type="protein sequence ID" value="Kaladp0057s0148.1.v1.1.CDS.1"/>
    <property type="gene ID" value="Kaladp0057s0148.v1.1"/>
</dbReference>
<protein>
    <submittedName>
        <fullName evidence="1">Uncharacterized protein</fullName>
    </submittedName>
</protein>
<evidence type="ECO:0000313" key="2">
    <source>
        <dbReference type="Proteomes" id="UP000594263"/>
    </source>
</evidence>
<dbReference type="AlphaFoldDB" id="A0A7N0U8C7"/>
<organism evidence="1 2">
    <name type="scientific">Kalanchoe fedtschenkoi</name>
    <name type="common">Lavender scallops</name>
    <name type="synonym">South American air plant</name>
    <dbReference type="NCBI Taxonomy" id="63787"/>
    <lineage>
        <taxon>Eukaryota</taxon>
        <taxon>Viridiplantae</taxon>
        <taxon>Streptophyta</taxon>
        <taxon>Embryophyta</taxon>
        <taxon>Tracheophyta</taxon>
        <taxon>Spermatophyta</taxon>
        <taxon>Magnoliopsida</taxon>
        <taxon>eudicotyledons</taxon>
        <taxon>Gunneridae</taxon>
        <taxon>Pentapetalae</taxon>
        <taxon>Saxifragales</taxon>
        <taxon>Crassulaceae</taxon>
        <taxon>Kalanchoe</taxon>
    </lineage>
</organism>